<evidence type="ECO:0000256" key="5">
    <source>
        <dbReference type="ARBA" id="ARBA00023136"/>
    </source>
</evidence>
<dbReference type="GO" id="GO:0055091">
    <property type="term" value="P:phospholipid homeostasis"/>
    <property type="evidence" value="ECO:0007669"/>
    <property type="project" value="TreeGrafter"/>
</dbReference>
<feature type="domain" description="Phosphatidylglycerol lysyltransferase C-terminal" evidence="6">
    <location>
        <begin position="11"/>
        <end position="73"/>
    </location>
</feature>
<dbReference type="Pfam" id="PF09924">
    <property type="entry name" value="LPG_synthase_C"/>
    <property type="match status" value="1"/>
</dbReference>
<dbReference type="AlphaFoldDB" id="A0A3D4SZC2"/>
<reference evidence="7 8" key="1">
    <citation type="journal article" date="2018" name="Nat. Biotechnol.">
        <title>A standardized bacterial taxonomy based on genome phylogeny substantially revises the tree of life.</title>
        <authorList>
            <person name="Parks D.H."/>
            <person name="Chuvochina M."/>
            <person name="Waite D.W."/>
            <person name="Rinke C."/>
            <person name="Skarshewski A."/>
            <person name="Chaumeil P.A."/>
            <person name="Hugenholtz P."/>
        </authorList>
    </citation>
    <scope>NUCLEOTIDE SEQUENCE [LARGE SCALE GENOMIC DNA]</scope>
    <source>
        <strain evidence="7">UBA11247</strain>
    </source>
</reference>
<name>A0A3D4SZC2_9CORY</name>
<evidence type="ECO:0000256" key="4">
    <source>
        <dbReference type="ARBA" id="ARBA00022989"/>
    </source>
</evidence>
<dbReference type="GO" id="GO:0005886">
    <property type="term" value="C:plasma membrane"/>
    <property type="evidence" value="ECO:0007669"/>
    <property type="project" value="UniProtKB-SubCell"/>
</dbReference>
<feature type="non-terminal residue" evidence="7">
    <location>
        <position position="1"/>
    </location>
</feature>
<dbReference type="InterPro" id="IPR051211">
    <property type="entry name" value="PG_lysyltransferase"/>
</dbReference>
<dbReference type="PANTHER" id="PTHR34697">
    <property type="entry name" value="PHOSPHATIDYLGLYCEROL LYSYLTRANSFERASE"/>
    <property type="match status" value="1"/>
</dbReference>
<sequence length="161" mass="18344">AATTGSTIEPRRVSLNFAVFRSIFATENQIGVNPLTRLTRRILVFFSRWWQMEALYRSNEKYNPQWVPRFICYGESASVLRVAVASGMAEGFMPDLSTLPGLRRLTARRPHRDPDPSPAVRRALDLVPVWQEETANPPRPARRVPEQVAVRIATAQRMRDA</sequence>
<keyword evidence="7" id="KW-0436">Ligase</keyword>
<dbReference type="GO" id="GO:0016755">
    <property type="term" value="F:aminoacyltransferase activity"/>
    <property type="evidence" value="ECO:0007669"/>
    <property type="project" value="TreeGrafter"/>
</dbReference>
<proteinExistence type="predicted"/>
<protein>
    <submittedName>
        <fullName evidence="7">Lysine--tRNA ligase</fullName>
    </submittedName>
</protein>
<organism evidence="7 8">
    <name type="scientific">Corynebacterium nuruki</name>
    <dbReference type="NCBI Taxonomy" id="1032851"/>
    <lineage>
        <taxon>Bacteria</taxon>
        <taxon>Bacillati</taxon>
        <taxon>Actinomycetota</taxon>
        <taxon>Actinomycetes</taxon>
        <taxon>Mycobacteriales</taxon>
        <taxon>Corynebacteriaceae</taxon>
        <taxon>Corynebacterium</taxon>
    </lineage>
</organism>
<evidence type="ECO:0000313" key="7">
    <source>
        <dbReference type="EMBL" id="HCT14636.1"/>
    </source>
</evidence>
<dbReference type="EMBL" id="DQID01000195">
    <property type="protein sequence ID" value="HCT14636.1"/>
    <property type="molecule type" value="Genomic_DNA"/>
</dbReference>
<comment type="subcellular location">
    <subcellularLocation>
        <location evidence="1">Cell membrane</location>
        <topology evidence="1">Multi-pass membrane protein</topology>
    </subcellularLocation>
</comment>
<keyword evidence="3" id="KW-0812">Transmembrane</keyword>
<feature type="non-terminal residue" evidence="7">
    <location>
        <position position="161"/>
    </location>
</feature>
<dbReference type="GO" id="GO:0016874">
    <property type="term" value="F:ligase activity"/>
    <property type="evidence" value="ECO:0007669"/>
    <property type="project" value="UniProtKB-KW"/>
</dbReference>
<comment type="caution">
    <text evidence="7">The sequence shown here is derived from an EMBL/GenBank/DDBJ whole genome shotgun (WGS) entry which is preliminary data.</text>
</comment>
<gene>
    <name evidence="7" type="ORF">DIW82_07555</name>
</gene>
<evidence type="ECO:0000256" key="3">
    <source>
        <dbReference type="ARBA" id="ARBA00022692"/>
    </source>
</evidence>
<accession>A0A3D4SZC2</accession>
<evidence type="ECO:0000259" key="6">
    <source>
        <dbReference type="Pfam" id="PF09924"/>
    </source>
</evidence>
<evidence type="ECO:0000256" key="1">
    <source>
        <dbReference type="ARBA" id="ARBA00004651"/>
    </source>
</evidence>
<keyword evidence="5" id="KW-0472">Membrane</keyword>
<dbReference type="InterPro" id="IPR024320">
    <property type="entry name" value="LPG_synthase_C"/>
</dbReference>
<keyword evidence="4" id="KW-1133">Transmembrane helix</keyword>
<dbReference type="Proteomes" id="UP000261739">
    <property type="component" value="Unassembled WGS sequence"/>
</dbReference>
<evidence type="ECO:0000256" key="2">
    <source>
        <dbReference type="ARBA" id="ARBA00022475"/>
    </source>
</evidence>
<keyword evidence="2" id="KW-1003">Cell membrane</keyword>
<dbReference type="PANTHER" id="PTHR34697:SF2">
    <property type="entry name" value="PHOSPHATIDYLGLYCEROL LYSYLTRANSFERASE"/>
    <property type="match status" value="1"/>
</dbReference>
<evidence type="ECO:0000313" key="8">
    <source>
        <dbReference type="Proteomes" id="UP000261739"/>
    </source>
</evidence>